<dbReference type="AlphaFoldDB" id="A0AAU9IWN1"/>
<dbReference type="Pfam" id="PF00400">
    <property type="entry name" value="WD40"/>
    <property type="match status" value="2"/>
</dbReference>
<reference evidence="4" key="1">
    <citation type="submission" date="2021-09" db="EMBL/GenBank/DDBJ databases">
        <authorList>
            <consortium name="AG Swart"/>
            <person name="Singh M."/>
            <person name="Singh A."/>
            <person name="Seah K."/>
            <person name="Emmerich C."/>
        </authorList>
    </citation>
    <scope>NUCLEOTIDE SEQUENCE</scope>
    <source>
        <strain evidence="4">ATCC30299</strain>
    </source>
</reference>
<dbReference type="PROSITE" id="PS50082">
    <property type="entry name" value="WD_REPEATS_2"/>
    <property type="match status" value="2"/>
</dbReference>
<organism evidence="4 5">
    <name type="scientific">Blepharisma stoltei</name>
    <dbReference type="NCBI Taxonomy" id="1481888"/>
    <lineage>
        <taxon>Eukaryota</taxon>
        <taxon>Sar</taxon>
        <taxon>Alveolata</taxon>
        <taxon>Ciliophora</taxon>
        <taxon>Postciliodesmatophora</taxon>
        <taxon>Heterotrichea</taxon>
        <taxon>Heterotrichida</taxon>
        <taxon>Blepharismidae</taxon>
        <taxon>Blepharisma</taxon>
    </lineage>
</organism>
<protein>
    <submittedName>
        <fullName evidence="4">Uncharacterized protein</fullName>
    </submittedName>
</protein>
<dbReference type="SMART" id="SM00320">
    <property type="entry name" value="WD40"/>
    <property type="match status" value="4"/>
</dbReference>
<comment type="caution">
    <text evidence="4">The sequence shown here is derived from an EMBL/GenBank/DDBJ whole genome shotgun (WGS) entry which is preliminary data.</text>
</comment>
<dbReference type="Gene3D" id="2.130.10.10">
    <property type="entry name" value="YVTN repeat-like/Quinoprotein amine dehydrogenase"/>
    <property type="match status" value="1"/>
</dbReference>
<accession>A0AAU9IWN1</accession>
<sequence length="468" mass="53463">METPGVSDDEEFFDAFETTMQLKLNLSNIDIETKSLDSLSVAESEPKQIENSHSPLYDSTPQIFLSDYSTYNSLSHKDPDLSKSNISTPSIKNLIKKHHKDYFEFADAEQIQEIDLDSNTSNKILVLKFSPDGRFLAISGQNPEIKLYEVYRQRVHGPQNLFYDVPYNVMIGHTLPVLDISWSQSSTYFLSASEDWNVFLWSIANSTSVLQFKHPNTVSCVCFHPFNANHFLSGCHDKTVRIWNIPNYTVVCSAEAPEIITAGSFTPNGDLILLGLLHGQCLVYEPQFEEEKLNLLTQINCKNSRGRKSMGRRVTGFDFLDEQQALITTNDSRMRLYNLKDFTLKQKYKGLVNEKFPIKSTFSHNLMHAVSGSENGCIYVWNTYCTWAPKINPIFSRKKNFKNYSYECFPASNTRALCSAIFAPDKVVKEVQTRNKSSKSDHIVSHIVVVACEGKLKIFYNQFKIMTW</sequence>
<feature type="repeat" description="WD" evidence="3">
    <location>
        <begin position="211"/>
        <end position="253"/>
    </location>
</feature>
<dbReference type="Proteomes" id="UP001162131">
    <property type="component" value="Unassembled WGS sequence"/>
</dbReference>
<name>A0AAU9IWN1_9CILI</name>
<dbReference type="PROSITE" id="PS50294">
    <property type="entry name" value="WD_REPEATS_REGION"/>
    <property type="match status" value="2"/>
</dbReference>
<dbReference type="InterPro" id="IPR001680">
    <property type="entry name" value="WD40_rpt"/>
</dbReference>
<evidence type="ECO:0000256" key="1">
    <source>
        <dbReference type="ARBA" id="ARBA00022574"/>
    </source>
</evidence>
<proteinExistence type="predicted"/>
<gene>
    <name evidence="4" type="ORF">BSTOLATCC_MIC20929</name>
</gene>
<dbReference type="PANTHER" id="PTHR14221:SF0">
    <property type="entry name" value="WD REPEAT-CONTAINING PROTEIN 44"/>
    <property type="match status" value="1"/>
</dbReference>
<dbReference type="PANTHER" id="PTHR14221">
    <property type="entry name" value="WD REPEAT DOMAIN 44"/>
    <property type="match status" value="1"/>
</dbReference>
<evidence type="ECO:0000313" key="5">
    <source>
        <dbReference type="Proteomes" id="UP001162131"/>
    </source>
</evidence>
<dbReference type="InterPro" id="IPR036322">
    <property type="entry name" value="WD40_repeat_dom_sf"/>
</dbReference>
<dbReference type="InterPro" id="IPR040324">
    <property type="entry name" value="WDR44/Dgr2"/>
</dbReference>
<evidence type="ECO:0000256" key="3">
    <source>
        <dbReference type="PROSITE-ProRule" id="PRU00221"/>
    </source>
</evidence>
<evidence type="ECO:0000256" key="2">
    <source>
        <dbReference type="ARBA" id="ARBA00022737"/>
    </source>
</evidence>
<keyword evidence="1 3" id="KW-0853">WD repeat</keyword>
<dbReference type="InterPro" id="IPR015943">
    <property type="entry name" value="WD40/YVTN_repeat-like_dom_sf"/>
</dbReference>
<keyword evidence="2" id="KW-0677">Repeat</keyword>
<dbReference type="SUPFAM" id="SSF50978">
    <property type="entry name" value="WD40 repeat-like"/>
    <property type="match status" value="1"/>
</dbReference>
<keyword evidence="5" id="KW-1185">Reference proteome</keyword>
<evidence type="ECO:0000313" key="4">
    <source>
        <dbReference type="EMBL" id="CAG9318455.1"/>
    </source>
</evidence>
<feature type="repeat" description="WD" evidence="3">
    <location>
        <begin position="170"/>
        <end position="211"/>
    </location>
</feature>
<dbReference type="EMBL" id="CAJZBQ010000020">
    <property type="protein sequence ID" value="CAG9318455.1"/>
    <property type="molecule type" value="Genomic_DNA"/>
</dbReference>